<evidence type="ECO:0000313" key="2">
    <source>
        <dbReference type="EMBL" id="HIQ97371.1"/>
    </source>
</evidence>
<keyword evidence="1" id="KW-0812">Transmembrane</keyword>
<feature type="transmembrane region" description="Helical" evidence="1">
    <location>
        <begin position="12"/>
        <end position="32"/>
    </location>
</feature>
<organism evidence="2 3">
    <name type="scientific">Candidatus Limivivens merdigallinarum</name>
    <dbReference type="NCBI Taxonomy" id="2840859"/>
    <lineage>
        <taxon>Bacteria</taxon>
        <taxon>Bacillati</taxon>
        <taxon>Bacillota</taxon>
        <taxon>Clostridia</taxon>
        <taxon>Lachnospirales</taxon>
        <taxon>Lachnospiraceae</taxon>
        <taxon>Lachnospiraceae incertae sedis</taxon>
        <taxon>Candidatus Limivivens</taxon>
    </lineage>
</organism>
<dbReference type="EMBL" id="DVFT01000185">
    <property type="protein sequence ID" value="HIQ97371.1"/>
    <property type="molecule type" value="Genomic_DNA"/>
</dbReference>
<evidence type="ECO:0000256" key="1">
    <source>
        <dbReference type="SAM" id="Phobius"/>
    </source>
</evidence>
<dbReference type="AlphaFoldDB" id="A0A9D1D1A7"/>
<accession>A0A9D1D1A7</accession>
<dbReference type="Proteomes" id="UP000886886">
    <property type="component" value="Unassembled WGS sequence"/>
</dbReference>
<keyword evidence="1" id="KW-1133">Transmembrane helix</keyword>
<reference evidence="2" key="2">
    <citation type="journal article" date="2021" name="PeerJ">
        <title>Extensive microbial diversity within the chicken gut microbiome revealed by metagenomics and culture.</title>
        <authorList>
            <person name="Gilroy R."/>
            <person name="Ravi A."/>
            <person name="Getino M."/>
            <person name="Pursley I."/>
            <person name="Horton D.L."/>
            <person name="Alikhan N.F."/>
            <person name="Baker D."/>
            <person name="Gharbi K."/>
            <person name="Hall N."/>
            <person name="Watson M."/>
            <person name="Adriaenssens E.M."/>
            <person name="Foster-Nyarko E."/>
            <person name="Jarju S."/>
            <person name="Secka A."/>
            <person name="Antonio M."/>
            <person name="Oren A."/>
            <person name="Chaudhuri R.R."/>
            <person name="La Ragione R."/>
            <person name="Hildebrand F."/>
            <person name="Pallen M.J."/>
        </authorList>
    </citation>
    <scope>NUCLEOTIDE SEQUENCE</scope>
    <source>
        <strain evidence="2">ChiSjej3B21-11622</strain>
    </source>
</reference>
<comment type="caution">
    <text evidence="2">The sequence shown here is derived from an EMBL/GenBank/DDBJ whole genome shotgun (WGS) entry which is preliminary data.</text>
</comment>
<sequence length="89" mass="9702">MKAPKANNSWDLEAIGIIAGLILIICFDVTFIETDSSSIFITIVAGMGTILNSVLALLKFQKGRRLPGFFFLLAALGMLGWFLARIVLI</sequence>
<feature type="transmembrane region" description="Helical" evidence="1">
    <location>
        <begin position="70"/>
        <end position="88"/>
    </location>
</feature>
<feature type="transmembrane region" description="Helical" evidence="1">
    <location>
        <begin position="38"/>
        <end position="58"/>
    </location>
</feature>
<protein>
    <submittedName>
        <fullName evidence="2">Uncharacterized protein</fullName>
    </submittedName>
</protein>
<reference evidence="2" key="1">
    <citation type="submission" date="2020-10" db="EMBL/GenBank/DDBJ databases">
        <authorList>
            <person name="Gilroy R."/>
        </authorList>
    </citation>
    <scope>NUCLEOTIDE SEQUENCE</scope>
    <source>
        <strain evidence="2">ChiSjej3B21-11622</strain>
    </source>
</reference>
<keyword evidence="1" id="KW-0472">Membrane</keyword>
<gene>
    <name evidence="2" type="ORF">IAB26_12515</name>
</gene>
<evidence type="ECO:0000313" key="3">
    <source>
        <dbReference type="Proteomes" id="UP000886886"/>
    </source>
</evidence>
<name>A0A9D1D1A7_9FIRM</name>
<proteinExistence type="predicted"/>